<keyword evidence="4" id="KW-1185">Reference proteome</keyword>
<feature type="transmembrane region" description="Helical" evidence="2">
    <location>
        <begin position="43"/>
        <end position="68"/>
    </location>
</feature>
<evidence type="ECO:0008006" key="5">
    <source>
        <dbReference type="Google" id="ProtNLM"/>
    </source>
</evidence>
<proteinExistence type="predicted"/>
<feature type="transmembrane region" description="Helical" evidence="2">
    <location>
        <begin position="74"/>
        <end position="94"/>
    </location>
</feature>
<reference evidence="4" key="1">
    <citation type="journal article" date="2019" name="Int. J. Syst. Evol. Microbiol.">
        <title>The Global Catalogue of Microorganisms (GCM) 10K type strain sequencing project: providing services to taxonomists for standard genome sequencing and annotation.</title>
        <authorList>
            <consortium name="The Broad Institute Genomics Platform"/>
            <consortium name="The Broad Institute Genome Sequencing Center for Infectious Disease"/>
            <person name="Wu L."/>
            <person name="Ma J."/>
        </authorList>
    </citation>
    <scope>NUCLEOTIDE SEQUENCE [LARGE SCALE GENOMIC DNA]</scope>
    <source>
        <strain evidence="4">JCM 17925</strain>
    </source>
</reference>
<feature type="region of interest" description="Disordered" evidence="1">
    <location>
        <begin position="132"/>
        <end position="153"/>
    </location>
</feature>
<dbReference type="RefSeq" id="WP_345268447.1">
    <property type="nucleotide sequence ID" value="NZ_BAABHB010000005.1"/>
</dbReference>
<comment type="caution">
    <text evidence="3">The sequence shown here is derived from an EMBL/GenBank/DDBJ whole genome shotgun (WGS) entry which is preliminary data.</text>
</comment>
<sequence length="153" mass="17853">MATMLEKLDEIRENIFRYLEARIELFKLETRSKVEEGAVTGTYFMGLAFLSLITVIFIFSLLAAFLNYVLDSRYLGFLIVAGLFMILTAVWFFARKGIENWIRNTAYKAIKARQEHKAEEKSEAIRELMDQTRASMQESGRSWEQEQQRPGIH</sequence>
<name>A0ABP8KJZ1_9BACT</name>
<keyword evidence="2" id="KW-0812">Transmembrane</keyword>
<dbReference type="Pfam" id="PF07332">
    <property type="entry name" value="Phage_holin_3_6"/>
    <property type="match status" value="1"/>
</dbReference>
<accession>A0ABP8KJZ1</accession>
<organism evidence="3 4">
    <name type="scientific">Nibrella viscosa</name>
    <dbReference type="NCBI Taxonomy" id="1084524"/>
    <lineage>
        <taxon>Bacteria</taxon>
        <taxon>Pseudomonadati</taxon>
        <taxon>Bacteroidota</taxon>
        <taxon>Cytophagia</taxon>
        <taxon>Cytophagales</taxon>
        <taxon>Spirosomataceae</taxon>
        <taxon>Nibrella</taxon>
    </lineage>
</organism>
<evidence type="ECO:0000256" key="1">
    <source>
        <dbReference type="SAM" id="MobiDB-lite"/>
    </source>
</evidence>
<dbReference type="InterPro" id="IPR009937">
    <property type="entry name" value="Phage_holin_3_6"/>
</dbReference>
<keyword evidence="2" id="KW-0472">Membrane</keyword>
<evidence type="ECO:0000313" key="4">
    <source>
        <dbReference type="Proteomes" id="UP001500936"/>
    </source>
</evidence>
<dbReference type="Proteomes" id="UP001500936">
    <property type="component" value="Unassembled WGS sequence"/>
</dbReference>
<gene>
    <name evidence="3" type="ORF">GCM10023187_29660</name>
</gene>
<evidence type="ECO:0000313" key="3">
    <source>
        <dbReference type="EMBL" id="GAA4408166.1"/>
    </source>
</evidence>
<protein>
    <recommendedName>
        <fullName evidence="5">Holin-X, holin superfamily III</fullName>
    </recommendedName>
</protein>
<keyword evidence="2" id="KW-1133">Transmembrane helix</keyword>
<dbReference type="EMBL" id="BAABHB010000005">
    <property type="protein sequence ID" value="GAA4408166.1"/>
    <property type="molecule type" value="Genomic_DNA"/>
</dbReference>
<evidence type="ECO:0000256" key="2">
    <source>
        <dbReference type="SAM" id="Phobius"/>
    </source>
</evidence>